<protein>
    <submittedName>
        <fullName evidence="2">Uncharacterized protein</fullName>
    </submittedName>
</protein>
<keyword evidence="3" id="KW-1185">Reference proteome</keyword>
<gene>
    <name evidence="2" type="ORF">EHS24_001449</name>
</gene>
<evidence type="ECO:0000313" key="2">
    <source>
        <dbReference type="EMBL" id="RSH79403.1"/>
    </source>
</evidence>
<dbReference type="EMBL" id="RSCE01000010">
    <property type="protein sequence ID" value="RSH79403.1"/>
    <property type="molecule type" value="Genomic_DNA"/>
</dbReference>
<dbReference type="Proteomes" id="UP000279236">
    <property type="component" value="Unassembled WGS sequence"/>
</dbReference>
<comment type="caution">
    <text evidence="2">The sequence shown here is derived from an EMBL/GenBank/DDBJ whole genome shotgun (WGS) entry which is preliminary data.</text>
</comment>
<dbReference type="GeneID" id="39585992"/>
<dbReference type="RefSeq" id="XP_028474550.1">
    <property type="nucleotide sequence ID" value="XM_028617243.1"/>
</dbReference>
<feature type="region of interest" description="Disordered" evidence="1">
    <location>
        <begin position="40"/>
        <end position="86"/>
    </location>
</feature>
<dbReference type="AlphaFoldDB" id="A0A427XKS5"/>
<proteinExistence type="predicted"/>
<reference evidence="2 3" key="1">
    <citation type="submission" date="2018-11" db="EMBL/GenBank/DDBJ databases">
        <title>Genome sequence of Apiotrichum porosum DSM 27194.</title>
        <authorList>
            <person name="Aliyu H."/>
            <person name="Gorte O."/>
            <person name="Ochsenreither K."/>
        </authorList>
    </citation>
    <scope>NUCLEOTIDE SEQUENCE [LARGE SCALE GENOMIC DNA]</scope>
    <source>
        <strain evidence="2 3">DSM 27194</strain>
    </source>
</reference>
<name>A0A427XKS5_9TREE</name>
<evidence type="ECO:0000256" key="1">
    <source>
        <dbReference type="SAM" id="MobiDB-lite"/>
    </source>
</evidence>
<evidence type="ECO:0000313" key="3">
    <source>
        <dbReference type="Proteomes" id="UP000279236"/>
    </source>
</evidence>
<sequence>MGSPCDEDRPVSHWSVSTLSLHSQSTAMRRTSVWGRLSFRHSGRDSTTSPPDKLMRHSTPYYPNSSNRSSLLSLSGASSISSNTGVNGHDDEVVHLRWPRHATLAKLSGRSCSEFEPFVESQHESPLPTSFHGYPEYCIGAVGSIPPARPKRTADTYTIRKPTSSL</sequence>
<feature type="compositionally biased region" description="Low complexity" evidence="1">
    <location>
        <begin position="64"/>
        <end position="83"/>
    </location>
</feature>
<organism evidence="2 3">
    <name type="scientific">Apiotrichum porosum</name>
    <dbReference type="NCBI Taxonomy" id="105984"/>
    <lineage>
        <taxon>Eukaryota</taxon>
        <taxon>Fungi</taxon>
        <taxon>Dikarya</taxon>
        <taxon>Basidiomycota</taxon>
        <taxon>Agaricomycotina</taxon>
        <taxon>Tremellomycetes</taxon>
        <taxon>Trichosporonales</taxon>
        <taxon>Trichosporonaceae</taxon>
        <taxon>Apiotrichum</taxon>
    </lineage>
</organism>
<accession>A0A427XKS5</accession>